<protein>
    <submittedName>
        <fullName evidence="1">Uncharacterized protein</fullName>
    </submittedName>
</protein>
<evidence type="ECO:0000313" key="2">
    <source>
        <dbReference type="Proteomes" id="UP000887116"/>
    </source>
</evidence>
<reference evidence="1" key="1">
    <citation type="submission" date="2020-07" db="EMBL/GenBank/DDBJ databases">
        <title>Multicomponent nature underlies the extraordinary mechanical properties of spider dragline silk.</title>
        <authorList>
            <person name="Kono N."/>
            <person name="Nakamura H."/>
            <person name="Mori M."/>
            <person name="Yoshida Y."/>
            <person name="Ohtoshi R."/>
            <person name="Malay A.D."/>
            <person name="Moran D.A.P."/>
            <person name="Tomita M."/>
            <person name="Numata K."/>
            <person name="Arakawa K."/>
        </authorList>
    </citation>
    <scope>NUCLEOTIDE SEQUENCE</scope>
</reference>
<dbReference type="Proteomes" id="UP000887116">
    <property type="component" value="Unassembled WGS sequence"/>
</dbReference>
<keyword evidence="2" id="KW-1185">Reference proteome</keyword>
<gene>
    <name evidence="1" type="ORF">TNCT_196451</name>
</gene>
<dbReference type="EMBL" id="BMAO01028708">
    <property type="protein sequence ID" value="GFR26772.1"/>
    <property type="molecule type" value="Genomic_DNA"/>
</dbReference>
<name>A0A8X6LZU6_TRICU</name>
<comment type="caution">
    <text evidence="1">The sequence shown here is derived from an EMBL/GenBank/DDBJ whole genome shotgun (WGS) entry which is preliminary data.</text>
</comment>
<proteinExistence type="predicted"/>
<sequence>MEPEKSDSTIISSNCVGFTILHSYDEEKQETSLSSSRRKLQKNNPTLSLLRYESETSQHSSAAPTCPPPFARIISFCNFSKSDPNQIGRLHGAERKRYPLLRGAKDCRKGGRWSLMKV</sequence>
<accession>A0A8X6LZU6</accession>
<organism evidence="1 2">
    <name type="scientific">Trichonephila clavata</name>
    <name type="common">Joro spider</name>
    <name type="synonym">Nephila clavata</name>
    <dbReference type="NCBI Taxonomy" id="2740835"/>
    <lineage>
        <taxon>Eukaryota</taxon>
        <taxon>Metazoa</taxon>
        <taxon>Ecdysozoa</taxon>
        <taxon>Arthropoda</taxon>
        <taxon>Chelicerata</taxon>
        <taxon>Arachnida</taxon>
        <taxon>Araneae</taxon>
        <taxon>Araneomorphae</taxon>
        <taxon>Entelegynae</taxon>
        <taxon>Araneoidea</taxon>
        <taxon>Nephilidae</taxon>
        <taxon>Trichonephila</taxon>
    </lineage>
</organism>
<evidence type="ECO:0000313" key="1">
    <source>
        <dbReference type="EMBL" id="GFR26772.1"/>
    </source>
</evidence>
<dbReference type="AlphaFoldDB" id="A0A8X6LZU6"/>